<protein>
    <submittedName>
        <fullName evidence="1">Uncharacterized protein</fullName>
    </submittedName>
</protein>
<evidence type="ECO:0000313" key="1">
    <source>
        <dbReference type="EMBL" id="KAJ0179697.1"/>
    </source>
</evidence>
<evidence type="ECO:0000313" key="2">
    <source>
        <dbReference type="Proteomes" id="UP000824533"/>
    </source>
</evidence>
<proteinExistence type="predicted"/>
<accession>A0ACC1D812</accession>
<comment type="caution">
    <text evidence="1">The sequence shown here is derived from an EMBL/GenBank/DDBJ whole genome shotgun (WGS) entry which is preliminary data.</text>
</comment>
<organism evidence="1 2">
    <name type="scientific">Dendrolimus kikuchii</name>
    <dbReference type="NCBI Taxonomy" id="765133"/>
    <lineage>
        <taxon>Eukaryota</taxon>
        <taxon>Metazoa</taxon>
        <taxon>Ecdysozoa</taxon>
        <taxon>Arthropoda</taxon>
        <taxon>Hexapoda</taxon>
        <taxon>Insecta</taxon>
        <taxon>Pterygota</taxon>
        <taxon>Neoptera</taxon>
        <taxon>Endopterygota</taxon>
        <taxon>Lepidoptera</taxon>
        <taxon>Glossata</taxon>
        <taxon>Ditrysia</taxon>
        <taxon>Bombycoidea</taxon>
        <taxon>Lasiocampidae</taxon>
        <taxon>Dendrolimus</taxon>
    </lineage>
</organism>
<gene>
    <name evidence="1" type="ORF">K1T71_004288</name>
</gene>
<sequence length="239" mass="27390">MANDADDFDKVIENLKSTVKTSFAHIYASLKARELKTLRQLDAIRKQCQDDSELMRNCVQNIRICYDNETNLLDNVSNFGAIDFKELNFDSRIFSLEDYVSPEDDHMYLYKTIEDLSKDDDLNAIEEAALKQITTTEDCVCFVNIRSEEVARRFRDVDIEPPKSPVNPPCEIEVVNNENEEVELECIECNSEEEKSNTSDLEVKKIDPTDDWLNSIKGQTETEPIQVADVMEHSTIACS</sequence>
<dbReference type="EMBL" id="CM034393">
    <property type="protein sequence ID" value="KAJ0179697.1"/>
    <property type="molecule type" value="Genomic_DNA"/>
</dbReference>
<keyword evidence="2" id="KW-1185">Reference proteome</keyword>
<name>A0ACC1D812_9NEOP</name>
<dbReference type="Proteomes" id="UP000824533">
    <property type="component" value="Linkage Group LG07"/>
</dbReference>
<reference evidence="1 2" key="1">
    <citation type="journal article" date="2021" name="Front. Genet.">
        <title>Chromosome-Level Genome Assembly Reveals Significant Gene Expansion in the Toll and IMD Signaling Pathways of Dendrolimus kikuchii.</title>
        <authorList>
            <person name="Zhou J."/>
            <person name="Wu P."/>
            <person name="Xiong Z."/>
            <person name="Liu N."/>
            <person name="Zhao N."/>
            <person name="Ji M."/>
            <person name="Qiu Y."/>
            <person name="Yang B."/>
        </authorList>
    </citation>
    <scope>NUCLEOTIDE SEQUENCE [LARGE SCALE GENOMIC DNA]</scope>
    <source>
        <strain evidence="1">Ann1</strain>
    </source>
</reference>